<keyword evidence="3" id="KW-1185">Reference proteome</keyword>
<evidence type="ECO:0000256" key="1">
    <source>
        <dbReference type="SAM" id="MobiDB-lite"/>
    </source>
</evidence>
<dbReference type="EMBL" id="JACJTA010000036">
    <property type="protein sequence ID" value="MBD2606218.1"/>
    <property type="molecule type" value="Genomic_DNA"/>
</dbReference>
<evidence type="ECO:0000313" key="3">
    <source>
        <dbReference type="Proteomes" id="UP000660380"/>
    </source>
</evidence>
<organism evidence="2 3">
    <name type="scientific">Scytonema hofmannii FACHB-248</name>
    <dbReference type="NCBI Taxonomy" id="1842502"/>
    <lineage>
        <taxon>Bacteria</taxon>
        <taxon>Bacillati</taxon>
        <taxon>Cyanobacteriota</taxon>
        <taxon>Cyanophyceae</taxon>
        <taxon>Nostocales</taxon>
        <taxon>Scytonemataceae</taxon>
        <taxon>Scytonema</taxon>
    </lineage>
</organism>
<sequence length="97" mass="10717">MKTEDRGFCAGMLARVKSLSIKYQKTKIYGRNSTVGHTGSGFCNVAKACGQTHLWHDWETNYGKWTVRPKRDRKTSVEATVREAGSPHCTGTPVSVG</sequence>
<proteinExistence type="predicted"/>
<name>A0ABR8GSX6_9CYAN</name>
<evidence type="ECO:0000313" key="2">
    <source>
        <dbReference type="EMBL" id="MBD2606218.1"/>
    </source>
</evidence>
<dbReference type="RefSeq" id="WP_038298252.1">
    <property type="nucleotide sequence ID" value="NZ_JACJTA010000036.1"/>
</dbReference>
<accession>A0ABR8GSX6</accession>
<gene>
    <name evidence="2" type="ORF">H6G81_17205</name>
</gene>
<reference evidence="2 3" key="1">
    <citation type="journal article" date="2020" name="ISME J.">
        <title>Comparative genomics reveals insights into cyanobacterial evolution and habitat adaptation.</title>
        <authorList>
            <person name="Chen M.Y."/>
            <person name="Teng W.K."/>
            <person name="Zhao L."/>
            <person name="Hu C.X."/>
            <person name="Zhou Y.K."/>
            <person name="Han B.P."/>
            <person name="Song L.R."/>
            <person name="Shu W.S."/>
        </authorList>
    </citation>
    <scope>NUCLEOTIDE SEQUENCE [LARGE SCALE GENOMIC DNA]</scope>
    <source>
        <strain evidence="2 3">FACHB-248</strain>
    </source>
</reference>
<feature type="region of interest" description="Disordered" evidence="1">
    <location>
        <begin position="77"/>
        <end position="97"/>
    </location>
</feature>
<comment type="caution">
    <text evidence="2">The sequence shown here is derived from an EMBL/GenBank/DDBJ whole genome shotgun (WGS) entry which is preliminary data.</text>
</comment>
<dbReference type="Proteomes" id="UP000660380">
    <property type="component" value="Unassembled WGS sequence"/>
</dbReference>
<protein>
    <submittedName>
        <fullName evidence="2">Uncharacterized protein</fullName>
    </submittedName>
</protein>